<dbReference type="SUPFAM" id="SSF56112">
    <property type="entry name" value="Protein kinase-like (PK-like)"/>
    <property type="match status" value="1"/>
</dbReference>
<accession>A0ABW9XA19</accession>
<dbReference type="Pfam" id="PF01636">
    <property type="entry name" value="APH"/>
    <property type="match status" value="1"/>
</dbReference>
<dbReference type="Gene3D" id="3.90.1200.10">
    <property type="match status" value="1"/>
</dbReference>
<keyword evidence="3" id="KW-1185">Reference proteome</keyword>
<dbReference type="Proteomes" id="UP000753724">
    <property type="component" value="Unassembled WGS sequence"/>
</dbReference>
<evidence type="ECO:0000313" key="2">
    <source>
        <dbReference type="EMBL" id="NBC35378.1"/>
    </source>
</evidence>
<dbReference type="EMBL" id="JAAAPO010000001">
    <property type="protein sequence ID" value="NBC35378.1"/>
    <property type="molecule type" value="Genomic_DNA"/>
</dbReference>
<proteinExistence type="predicted"/>
<evidence type="ECO:0000313" key="3">
    <source>
        <dbReference type="Proteomes" id="UP000753724"/>
    </source>
</evidence>
<protein>
    <submittedName>
        <fullName evidence="2">Phosphotransferase</fullName>
    </submittedName>
</protein>
<feature type="domain" description="Aminoglycoside phosphotransferase" evidence="1">
    <location>
        <begin position="23"/>
        <end position="259"/>
    </location>
</feature>
<dbReference type="InterPro" id="IPR002575">
    <property type="entry name" value="Aminoglycoside_PTrfase"/>
</dbReference>
<dbReference type="InterPro" id="IPR011009">
    <property type="entry name" value="Kinase-like_dom_sf"/>
</dbReference>
<dbReference type="RefSeq" id="WP_161716648.1">
    <property type="nucleotide sequence ID" value="NZ_JAAAPO010000001.1"/>
</dbReference>
<evidence type="ECO:0000259" key="1">
    <source>
        <dbReference type="Pfam" id="PF01636"/>
    </source>
</evidence>
<gene>
    <name evidence="2" type="ORF">GTZ99_02270</name>
</gene>
<sequence>MTANLPEGLHAFITEANWGAAAVEPLPGDASFRRYFRLRDGAKTAMLMHAPPPHEDPAPFLAVAKWLSANGLRAPAILHERGADGWVLLEDFGNDRVRDHLDIHPADETPVYAAAVDALVELAGLPGGPWAPYDMAVYLREVRLLTEWYVPAMGLSVDAAAYDAAWAQVMAPVLARQAAYNATGGVTVLRDYHAENIMLLAGAEGAPDVAAQGLLDFQDALVGHPAYDLVSLLQDARRDVSPALEAAMLAHYLTATGADRAEFMADYAVLGAQRNAKIVGIFVRLCRRDGKPRYLDLIPRVWALMERDLAHPALAPVAAWFDANIPADIRGAHGGRVPA</sequence>
<reference evidence="3" key="1">
    <citation type="submission" date="2020-01" db="EMBL/GenBank/DDBJ databases">
        <title>Sphingomonas sp. strain CSW-10.</title>
        <authorList>
            <person name="Chen W.-M."/>
        </authorList>
    </citation>
    <scope>NUCLEOTIDE SEQUENCE [LARGE SCALE GENOMIC DNA]</scope>
    <source>
        <strain evidence="3">FSY-8</strain>
    </source>
</reference>
<comment type="caution">
    <text evidence="2">The sequence shown here is derived from an EMBL/GenBank/DDBJ whole genome shotgun (WGS) entry which is preliminary data.</text>
</comment>
<organism evidence="2 3">
    <name type="scientific">Novosphingobium ovatum</name>
    <dbReference type="NCBI Taxonomy" id="1908523"/>
    <lineage>
        <taxon>Bacteria</taxon>
        <taxon>Pseudomonadati</taxon>
        <taxon>Pseudomonadota</taxon>
        <taxon>Alphaproteobacteria</taxon>
        <taxon>Sphingomonadales</taxon>
        <taxon>Sphingomonadaceae</taxon>
        <taxon>Novosphingobium</taxon>
    </lineage>
</organism>
<dbReference type="Gene3D" id="3.30.200.20">
    <property type="entry name" value="Phosphorylase Kinase, domain 1"/>
    <property type="match status" value="1"/>
</dbReference>
<name>A0ABW9XA19_9SPHN</name>